<dbReference type="PANTHER" id="PTHR39327:SF1">
    <property type="entry name" value="BLR5470 PROTEIN"/>
    <property type="match status" value="1"/>
</dbReference>
<keyword evidence="2" id="KW-1185">Reference proteome</keyword>
<proteinExistence type="predicted"/>
<dbReference type="Proteomes" id="UP001500547">
    <property type="component" value="Unassembled WGS sequence"/>
</dbReference>
<dbReference type="Gene3D" id="3.10.620.30">
    <property type="match status" value="1"/>
</dbReference>
<dbReference type="SUPFAM" id="SSF54001">
    <property type="entry name" value="Cysteine proteinases"/>
    <property type="match status" value="1"/>
</dbReference>
<accession>A0ABP9QUV9</accession>
<gene>
    <name evidence="1" type="ORF">GCM10025770_27290</name>
</gene>
<protein>
    <submittedName>
        <fullName evidence="1">Transglutaminase-like cysteine peptidase</fullName>
    </submittedName>
</protein>
<sequence>MRGALGLTLMCGVWASNLERMQQYVNGRFGASGVRNLMDWRDALARMTSLSEPERLRRVNEFFNRRIQFEDDVVVWSNVDYWASPLETLGRGAGDCEDFAIAKYFSLIELGVPAAKMRLTYVRARIGAATSTVTQAHMVLSYYAQPDAEPLVLDNLITDILPAGRRPDLTPVFSFNGEGVWMAGADRPASPVDRLTRWTDVLIRMKAAGYEP</sequence>
<evidence type="ECO:0000313" key="2">
    <source>
        <dbReference type="Proteomes" id="UP001500547"/>
    </source>
</evidence>
<dbReference type="InterPro" id="IPR010319">
    <property type="entry name" value="Transglutaminase-like_Cys_pept"/>
</dbReference>
<dbReference type="PANTHER" id="PTHR39327">
    <property type="match status" value="1"/>
</dbReference>
<dbReference type="EMBL" id="BAABLD010000010">
    <property type="protein sequence ID" value="GAA5167989.1"/>
    <property type="molecule type" value="Genomic_DNA"/>
</dbReference>
<evidence type="ECO:0000313" key="1">
    <source>
        <dbReference type="EMBL" id="GAA5167989.1"/>
    </source>
</evidence>
<comment type="caution">
    <text evidence="1">The sequence shown here is derived from an EMBL/GenBank/DDBJ whole genome shotgun (WGS) entry which is preliminary data.</text>
</comment>
<name>A0ABP9QUV9_9RHOO</name>
<organism evidence="1 2">
    <name type="scientific">Viridibacterium curvum</name>
    <dbReference type="NCBI Taxonomy" id="1101404"/>
    <lineage>
        <taxon>Bacteria</taxon>
        <taxon>Pseudomonadati</taxon>
        <taxon>Pseudomonadota</taxon>
        <taxon>Betaproteobacteria</taxon>
        <taxon>Rhodocyclales</taxon>
        <taxon>Rhodocyclaceae</taxon>
        <taxon>Viridibacterium</taxon>
    </lineage>
</organism>
<reference evidence="2" key="1">
    <citation type="journal article" date="2019" name="Int. J. Syst. Evol. Microbiol.">
        <title>The Global Catalogue of Microorganisms (GCM) 10K type strain sequencing project: providing services to taxonomists for standard genome sequencing and annotation.</title>
        <authorList>
            <consortium name="The Broad Institute Genomics Platform"/>
            <consortium name="The Broad Institute Genome Sequencing Center for Infectious Disease"/>
            <person name="Wu L."/>
            <person name="Ma J."/>
        </authorList>
    </citation>
    <scope>NUCLEOTIDE SEQUENCE [LARGE SCALE GENOMIC DNA]</scope>
    <source>
        <strain evidence="2">JCM 18715</strain>
    </source>
</reference>
<dbReference type="RefSeq" id="WP_345533645.1">
    <property type="nucleotide sequence ID" value="NZ_BAABLD010000010.1"/>
</dbReference>
<dbReference type="InterPro" id="IPR038765">
    <property type="entry name" value="Papain-like_cys_pep_sf"/>
</dbReference>
<dbReference type="Pfam" id="PF06035">
    <property type="entry name" value="Peptidase_C93"/>
    <property type="match status" value="1"/>
</dbReference>